<protein>
    <recommendedName>
        <fullName evidence="5">Protein kinase domain-containing protein</fullName>
    </recommendedName>
</protein>
<proteinExistence type="predicted"/>
<evidence type="ECO:0008006" key="5">
    <source>
        <dbReference type="Google" id="ProtNLM"/>
    </source>
</evidence>
<keyword evidence="2" id="KW-1133">Transmembrane helix</keyword>
<sequence>MEFQGWDAGLALRPRDYLGSGESLADVVRAGGPFRGEALHRLALDVAATLARLHMAGIAGLRLHPGNVMIAHNGRAFFAPGPRTSDFPSQDVRDWADVIVFAATGRRPAADAQPGLDALPPGLRTMIAGCRRQYPSARPTAVDLVHRLLGRPGVAHRDTVPELLREAEDRAGPDDRVPPGDATPAPSRNRDDPATPAPSRNRDDPATLAPSRNREEPVALASRPDWEEPVALAPWPNQEEPVTLAPLSHPSTPVTRKARSRPSVPGARKPRSHPSAPVTRGSRARAEATATPARFPHEHPLDALDPLPGKDAAAAGHRPPPPEYVLVVPAPPPPEESRVRTPPPDDVPVHPGVPPAEDVPVHRAVPPPDDVRVFSAPLPVAAVPVEYEETLVEPAPVWRRPSYFVGVAVGVLIVAVSAGAVTAVSARADTLPQGGHLFPTNGGEPNPAAGEFTGSTR</sequence>
<evidence type="ECO:0000313" key="4">
    <source>
        <dbReference type="Proteomes" id="UP000199202"/>
    </source>
</evidence>
<dbReference type="RefSeq" id="WP_090931530.1">
    <property type="nucleotide sequence ID" value="NZ_FNDJ01000006.1"/>
</dbReference>
<reference evidence="3 4" key="1">
    <citation type="submission" date="2016-10" db="EMBL/GenBank/DDBJ databases">
        <authorList>
            <person name="de Groot N.N."/>
        </authorList>
    </citation>
    <scope>NUCLEOTIDE SEQUENCE [LARGE SCALE GENOMIC DNA]</scope>
    <source>
        <strain evidence="3 4">CGMCC 4.6533</strain>
    </source>
</reference>
<evidence type="ECO:0000256" key="1">
    <source>
        <dbReference type="SAM" id="MobiDB-lite"/>
    </source>
</evidence>
<feature type="transmembrane region" description="Helical" evidence="2">
    <location>
        <begin position="403"/>
        <end position="424"/>
    </location>
</feature>
<feature type="region of interest" description="Disordered" evidence="1">
    <location>
        <begin position="167"/>
        <end position="225"/>
    </location>
</feature>
<keyword evidence="4" id="KW-1185">Reference proteome</keyword>
<dbReference type="AlphaFoldDB" id="A0A1G8LEU2"/>
<accession>A0A1G8LEU2</accession>
<keyword evidence="2" id="KW-0472">Membrane</keyword>
<keyword evidence="2" id="KW-0812">Transmembrane</keyword>
<dbReference type="InterPro" id="IPR011009">
    <property type="entry name" value="Kinase-like_dom_sf"/>
</dbReference>
<dbReference type="OrthoDB" id="3511769at2"/>
<dbReference type="SUPFAM" id="SSF56112">
    <property type="entry name" value="Protein kinase-like (PK-like)"/>
    <property type="match status" value="1"/>
</dbReference>
<evidence type="ECO:0000313" key="3">
    <source>
        <dbReference type="EMBL" id="SDI54181.1"/>
    </source>
</evidence>
<dbReference type="Gene3D" id="1.10.510.10">
    <property type="entry name" value="Transferase(Phosphotransferase) domain 1"/>
    <property type="match status" value="1"/>
</dbReference>
<feature type="region of interest" description="Disordered" evidence="1">
    <location>
        <begin position="241"/>
        <end position="321"/>
    </location>
</feature>
<feature type="region of interest" description="Disordered" evidence="1">
    <location>
        <begin position="435"/>
        <end position="457"/>
    </location>
</feature>
<organism evidence="3 4">
    <name type="scientific">Nonomuraea jiangxiensis</name>
    <dbReference type="NCBI Taxonomy" id="633440"/>
    <lineage>
        <taxon>Bacteria</taxon>
        <taxon>Bacillati</taxon>
        <taxon>Actinomycetota</taxon>
        <taxon>Actinomycetes</taxon>
        <taxon>Streptosporangiales</taxon>
        <taxon>Streptosporangiaceae</taxon>
        <taxon>Nonomuraea</taxon>
    </lineage>
</organism>
<dbReference type="STRING" id="633440.SAMN05421869_10673"/>
<gene>
    <name evidence="3" type="ORF">SAMN05421869_10673</name>
</gene>
<dbReference type="EMBL" id="FNDJ01000006">
    <property type="protein sequence ID" value="SDI54181.1"/>
    <property type="molecule type" value="Genomic_DNA"/>
</dbReference>
<feature type="compositionally biased region" description="Basic and acidic residues" evidence="1">
    <location>
        <begin position="167"/>
        <end position="178"/>
    </location>
</feature>
<dbReference type="Proteomes" id="UP000199202">
    <property type="component" value="Unassembled WGS sequence"/>
</dbReference>
<name>A0A1G8LEU2_9ACTN</name>
<evidence type="ECO:0000256" key="2">
    <source>
        <dbReference type="SAM" id="Phobius"/>
    </source>
</evidence>